<organism evidence="13 14">
    <name type="scientific">Pyricularia oryzae</name>
    <name type="common">Rice blast fungus</name>
    <name type="synonym">Magnaporthe oryzae</name>
    <dbReference type="NCBI Taxonomy" id="318829"/>
    <lineage>
        <taxon>Eukaryota</taxon>
        <taxon>Fungi</taxon>
        <taxon>Dikarya</taxon>
        <taxon>Ascomycota</taxon>
        <taxon>Pezizomycotina</taxon>
        <taxon>Sordariomycetes</taxon>
        <taxon>Sordariomycetidae</taxon>
        <taxon>Magnaporthales</taxon>
        <taxon>Pyriculariaceae</taxon>
        <taxon>Pyricularia</taxon>
    </lineage>
</organism>
<keyword evidence="4" id="KW-0227">DNA damage</keyword>
<dbReference type="GO" id="GO:0017005">
    <property type="term" value="F:3'-tyrosyl-DNA phosphodiesterase activity"/>
    <property type="evidence" value="ECO:0007669"/>
    <property type="project" value="TreeGrafter"/>
</dbReference>
<evidence type="ECO:0000256" key="1">
    <source>
        <dbReference type="ARBA" id="ARBA00004123"/>
    </source>
</evidence>
<dbReference type="CDD" id="cd09123">
    <property type="entry name" value="PLDc_Tdp1_2"/>
    <property type="match status" value="1"/>
</dbReference>
<feature type="binding site" evidence="10">
    <location>
        <position position="186"/>
    </location>
    <ligand>
        <name>substrate</name>
    </ligand>
</feature>
<evidence type="ECO:0000256" key="4">
    <source>
        <dbReference type="ARBA" id="ARBA00022763"/>
    </source>
</evidence>
<keyword evidence="3" id="KW-0540">Nuclease</keyword>
<dbReference type="EMBL" id="CP034206">
    <property type="protein sequence ID" value="QBZ58924.1"/>
    <property type="molecule type" value="Genomic_DNA"/>
</dbReference>
<feature type="active site" description="Proton donor/acceptor" evidence="9">
    <location>
        <position position="437"/>
    </location>
</feature>
<evidence type="ECO:0000313" key="13">
    <source>
        <dbReference type="EMBL" id="QBZ58924.1"/>
    </source>
</evidence>
<protein>
    <recommendedName>
        <fullName evidence="15">Tyrosyl-DNA phosphodiesterase 1</fullName>
    </recommendedName>
</protein>
<keyword evidence="7" id="KW-0234">DNA repair</keyword>
<proteinExistence type="inferred from homology"/>
<evidence type="ECO:0000256" key="3">
    <source>
        <dbReference type="ARBA" id="ARBA00022722"/>
    </source>
</evidence>
<comment type="subcellular location">
    <subcellularLocation>
        <location evidence="1">Nucleus</location>
    </subcellularLocation>
</comment>
<dbReference type="PANTHER" id="PTHR12415">
    <property type="entry name" value="TYROSYL-DNA PHOSPHODIESTERASE 1"/>
    <property type="match status" value="1"/>
</dbReference>
<evidence type="ECO:0000256" key="9">
    <source>
        <dbReference type="PIRSR" id="PIRSR610347-1"/>
    </source>
</evidence>
<name>A0A4P7NDF1_PYROR</name>
<gene>
    <name evidence="13" type="ORF">PoMZ_03883</name>
</gene>
<feature type="region of interest" description="Disordered" evidence="12">
    <location>
        <begin position="1"/>
        <end position="78"/>
    </location>
</feature>
<dbReference type="Proteomes" id="UP000294847">
    <property type="component" value="Chromosome 3"/>
</dbReference>
<keyword evidence="6" id="KW-0269">Exonuclease</keyword>
<dbReference type="GO" id="GO:0005634">
    <property type="term" value="C:nucleus"/>
    <property type="evidence" value="ECO:0007669"/>
    <property type="project" value="UniProtKB-SubCell"/>
</dbReference>
<evidence type="ECO:0000256" key="5">
    <source>
        <dbReference type="ARBA" id="ARBA00022801"/>
    </source>
</evidence>
<sequence>MSGIAEDVGLGPRSLTRPISPPRKRQKADNERDARPNPVPKNDGSATKSGSGSETASEPDIASGSKNAQQPRLESPGQAIFSSPFRLTRIRDLGEEDNADALGLNDIIGDPLIAECWDFNYLHDIEFLLDALDQDVRDVVKVHVVHGFWKKDDPSRILLQDDAEKHKNVVLHTAFLPEIFGTHHSKMLVLLRHDDTAQVIIHTANMIPKDWTNMTNGIWLSPRLPLLQGQDPADASQYENLAEGTGYKFKVDLLNYLRAYDDKRVVCRDLVTNLEKYDFSSIRGTLIASVPGRHDFTDLSTSAWGWVAIKRALRSVPLQVGKSEVVTQISSIATLGPTDTWLQRTLFESMCRGKTTGVAPRPQFKIIFPTADEIRRSLDGYGSGGSIHTKIQSSQQAKQLIYQKPLLCHWANDSPHGQDLGQNIPILDAGRNRAAPHIKTYIRYGANSIDWALLSSANLSKQAWGDATGAGSQTRISSWEIGVLVWPELFAKDALMTTVVKKDTPSRETTNLCPGRPVVGLRSPYSLPVQKYGNGEVPWVATLSYSEPDWAGNTW</sequence>
<evidence type="ECO:0000313" key="14">
    <source>
        <dbReference type="Proteomes" id="UP000294847"/>
    </source>
</evidence>
<feature type="binding site" evidence="10">
    <location>
        <position position="439"/>
    </location>
    <ligand>
        <name>substrate</name>
    </ligand>
</feature>
<dbReference type="AlphaFoldDB" id="A0A4P7NDF1"/>
<dbReference type="GO" id="GO:0003690">
    <property type="term" value="F:double-stranded DNA binding"/>
    <property type="evidence" value="ECO:0007669"/>
    <property type="project" value="TreeGrafter"/>
</dbReference>
<dbReference type="Gene3D" id="3.30.870.10">
    <property type="entry name" value="Endonuclease Chain A"/>
    <property type="match status" value="2"/>
</dbReference>
<reference evidence="13 14" key="1">
    <citation type="journal article" date="2019" name="Mol. Biol. Evol.">
        <title>Blast fungal genomes show frequent chromosomal changes, gene gains and losses, and effector gene turnover.</title>
        <authorList>
            <person name="Gomez Luciano L.B."/>
            <person name="Jason Tsai I."/>
            <person name="Chuma I."/>
            <person name="Tosa Y."/>
            <person name="Chen Y.H."/>
            <person name="Li J.Y."/>
            <person name="Li M.Y."/>
            <person name="Jade Lu M.Y."/>
            <person name="Nakayashiki H."/>
            <person name="Li W.H."/>
        </authorList>
    </citation>
    <scope>NUCLEOTIDE SEQUENCE [LARGE SCALE GENOMIC DNA]</scope>
    <source>
        <strain evidence="13">MZ5-1-6</strain>
    </source>
</reference>
<dbReference type="SUPFAM" id="SSF56024">
    <property type="entry name" value="Phospholipase D/nuclease"/>
    <property type="match status" value="2"/>
</dbReference>
<evidence type="ECO:0000256" key="6">
    <source>
        <dbReference type="ARBA" id="ARBA00022839"/>
    </source>
</evidence>
<evidence type="ECO:0000256" key="12">
    <source>
        <dbReference type="SAM" id="MobiDB-lite"/>
    </source>
</evidence>
<dbReference type="GO" id="GO:0006281">
    <property type="term" value="P:DNA repair"/>
    <property type="evidence" value="ECO:0007669"/>
    <property type="project" value="UniProtKB-KW"/>
</dbReference>
<dbReference type="InterPro" id="IPR010347">
    <property type="entry name" value="Tdp1"/>
</dbReference>
<evidence type="ECO:0000256" key="11">
    <source>
        <dbReference type="PIRSR" id="PIRSR610347-3"/>
    </source>
</evidence>
<dbReference type="GO" id="GO:0004527">
    <property type="term" value="F:exonuclease activity"/>
    <property type="evidence" value="ECO:0007669"/>
    <property type="project" value="UniProtKB-KW"/>
</dbReference>
<dbReference type="FunFam" id="3.30.870.10:FF:000038">
    <property type="entry name" value="Probable tyrosyl-DNA phosphodiesterase"/>
    <property type="match status" value="1"/>
</dbReference>
<evidence type="ECO:0008006" key="15">
    <source>
        <dbReference type="Google" id="ProtNLM"/>
    </source>
</evidence>
<evidence type="ECO:0000256" key="8">
    <source>
        <dbReference type="ARBA" id="ARBA00023242"/>
    </source>
</evidence>
<keyword evidence="5" id="KW-0378">Hydrolase</keyword>
<evidence type="ECO:0000256" key="2">
    <source>
        <dbReference type="ARBA" id="ARBA00010205"/>
    </source>
</evidence>
<feature type="site" description="Interaction with DNA" evidence="11">
    <location>
        <position position="460"/>
    </location>
</feature>
<keyword evidence="8" id="KW-0539">Nucleus</keyword>
<comment type="similarity">
    <text evidence="2">Belongs to the tyrosyl-DNA phosphodiesterase family.</text>
</comment>
<feature type="compositionally biased region" description="Polar residues" evidence="12">
    <location>
        <begin position="44"/>
        <end position="56"/>
    </location>
</feature>
<dbReference type="PANTHER" id="PTHR12415:SF0">
    <property type="entry name" value="TYROSYL-DNA PHOSPHODIESTERASE 1"/>
    <property type="match status" value="1"/>
</dbReference>
<accession>A0A4P7NDF1</accession>
<evidence type="ECO:0000256" key="7">
    <source>
        <dbReference type="ARBA" id="ARBA00023204"/>
    </source>
</evidence>
<dbReference type="Pfam" id="PF06087">
    <property type="entry name" value="Tyr-DNA_phospho"/>
    <property type="match status" value="1"/>
</dbReference>
<evidence type="ECO:0000256" key="10">
    <source>
        <dbReference type="PIRSR" id="PIRSR610347-2"/>
    </source>
</evidence>
<dbReference type="GO" id="GO:0003697">
    <property type="term" value="F:single-stranded DNA binding"/>
    <property type="evidence" value="ECO:0007669"/>
    <property type="project" value="TreeGrafter"/>
</dbReference>
<feature type="active site" description="Nucleophile" evidence="9">
    <location>
        <position position="184"/>
    </location>
</feature>